<reference evidence="2 3" key="1">
    <citation type="submission" date="2021-06" db="EMBL/GenBank/DDBJ databases">
        <title>Caerostris extrusa draft genome.</title>
        <authorList>
            <person name="Kono N."/>
            <person name="Arakawa K."/>
        </authorList>
    </citation>
    <scope>NUCLEOTIDE SEQUENCE [LARGE SCALE GENOMIC DNA]</scope>
</reference>
<name>A0AAV4NEZ8_CAEEX</name>
<feature type="compositionally biased region" description="Basic and acidic residues" evidence="1">
    <location>
        <begin position="16"/>
        <end position="25"/>
    </location>
</feature>
<evidence type="ECO:0000313" key="3">
    <source>
        <dbReference type="Proteomes" id="UP001054945"/>
    </source>
</evidence>
<feature type="region of interest" description="Disordered" evidence="1">
    <location>
        <begin position="1"/>
        <end position="39"/>
    </location>
</feature>
<evidence type="ECO:0000256" key="1">
    <source>
        <dbReference type="SAM" id="MobiDB-lite"/>
    </source>
</evidence>
<sequence>MGGGEPWPHRLSSPRADMKEDEEAKKLKKKKKKKPSYLHKSHCVGVVENNERAGKISNRFEKLYGGRGGEFSIMHASALTLNPIVSSFSRFFSPTIRSPL</sequence>
<dbReference type="EMBL" id="BPLR01020830">
    <property type="protein sequence ID" value="GIX83063.1"/>
    <property type="molecule type" value="Genomic_DNA"/>
</dbReference>
<gene>
    <name evidence="2" type="ORF">CEXT_448391</name>
</gene>
<comment type="caution">
    <text evidence="2">The sequence shown here is derived from an EMBL/GenBank/DDBJ whole genome shotgun (WGS) entry which is preliminary data.</text>
</comment>
<organism evidence="2 3">
    <name type="scientific">Caerostris extrusa</name>
    <name type="common">Bark spider</name>
    <name type="synonym">Caerostris bankana</name>
    <dbReference type="NCBI Taxonomy" id="172846"/>
    <lineage>
        <taxon>Eukaryota</taxon>
        <taxon>Metazoa</taxon>
        <taxon>Ecdysozoa</taxon>
        <taxon>Arthropoda</taxon>
        <taxon>Chelicerata</taxon>
        <taxon>Arachnida</taxon>
        <taxon>Araneae</taxon>
        <taxon>Araneomorphae</taxon>
        <taxon>Entelegynae</taxon>
        <taxon>Araneoidea</taxon>
        <taxon>Araneidae</taxon>
        <taxon>Caerostris</taxon>
    </lineage>
</organism>
<evidence type="ECO:0000313" key="2">
    <source>
        <dbReference type="EMBL" id="GIX83063.1"/>
    </source>
</evidence>
<dbReference type="Proteomes" id="UP001054945">
    <property type="component" value="Unassembled WGS sequence"/>
</dbReference>
<keyword evidence="3" id="KW-1185">Reference proteome</keyword>
<dbReference type="AlphaFoldDB" id="A0AAV4NEZ8"/>
<accession>A0AAV4NEZ8</accession>
<proteinExistence type="predicted"/>
<feature type="compositionally biased region" description="Basic residues" evidence="1">
    <location>
        <begin position="26"/>
        <end position="39"/>
    </location>
</feature>
<protein>
    <submittedName>
        <fullName evidence="2">Uncharacterized protein</fullName>
    </submittedName>
</protein>